<dbReference type="GO" id="GO:0016791">
    <property type="term" value="F:phosphatase activity"/>
    <property type="evidence" value="ECO:0007669"/>
    <property type="project" value="InterPro"/>
</dbReference>
<dbReference type="SUPFAM" id="SSF56784">
    <property type="entry name" value="HAD-like"/>
    <property type="match status" value="1"/>
</dbReference>
<feature type="site" description="Stabilizes the phosphoryl group" evidence="9">
    <location>
        <position position="117"/>
    </location>
</feature>
<evidence type="ECO:0000256" key="9">
    <source>
        <dbReference type="PIRSR" id="PIRSR004682-3"/>
    </source>
</evidence>
<dbReference type="InterPro" id="IPR036412">
    <property type="entry name" value="HAD-like_sf"/>
</dbReference>
<dbReference type="EMBL" id="JACIJB010000003">
    <property type="protein sequence ID" value="MBB5660314.1"/>
    <property type="molecule type" value="Genomic_DNA"/>
</dbReference>
<gene>
    <name evidence="11" type="ORF">FHS65_001059</name>
</gene>
<feature type="site" description="Contributes to substrate recognition" evidence="9">
    <location>
        <position position="116"/>
    </location>
</feature>
<evidence type="ECO:0000256" key="4">
    <source>
        <dbReference type="ARBA" id="ARBA00022801"/>
    </source>
</evidence>
<feature type="binding site" evidence="10">
    <location>
        <position position="142"/>
    </location>
    <ligand>
        <name>Mg(2+)</name>
        <dbReference type="ChEBI" id="CHEBI:18420"/>
    </ligand>
</feature>
<dbReference type="InterPro" id="IPR006439">
    <property type="entry name" value="HAD-SF_hydro_IA"/>
</dbReference>
<dbReference type="InterPro" id="IPR023214">
    <property type="entry name" value="HAD_sf"/>
</dbReference>
<dbReference type="PANTHER" id="PTHR42891:SF1">
    <property type="entry name" value="D-GLYCERO-BETA-D-MANNO-HEPTOSE-1,7-BISPHOSPHATE 7-PHOSPHATASE"/>
    <property type="match status" value="1"/>
</dbReference>
<dbReference type="Gene3D" id="3.40.50.1000">
    <property type="entry name" value="HAD superfamily/HAD-like"/>
    <property type="match status" value="1"/>
</dbReference>
<evidence type="ECO:0000256" key="5">
    <source>
        <dbReference type="ARBA" id="ARBA00023277"/>
    </source>
</evidence>
<dbReference type="InterPro" id="IPR006549">
    <property type="entry name" value="HAD-SF_hydro_IIIA"/>
</dbReference>
<evidence type="ECO:0000256" key="8">
    <source>
        <dbReference type="PIRSR" id="PIRSR004682-1"/>
    </source>
</evidence>
<dbReference type="RefSeq" id="WP_241153239.1">
    <property type="nucleotide sequence ID" value="NZ_JACIJB010000003.1"/>
</dbReference>
<feature type="active site" description="Nucleophile" evidence="8">
    <location>
        <position position="16"/>
    </location>
</feature>
<dbReference type="NCBIfam" id="TIGR01549">
    <property type="entry name" value="HAD-SF-IA-v1"/>
    <property type="match status" value="1"/>
</dbReference>
<dbReference type="InterPro" id="IPR006543">
    <property type="entry name" value="Histidinol-phos"/>
</dbReference>
<evidence type="ECO:0000256" key="2">
    <source>
        <dbReference type="ARBA" id="ARBA00022490"/>
    </source>
</evidence>
<organism evidence="11 12">
    <name type="scientific">Brevundimonas halotolerans</name>
    <dbReference type="NCBI Taxonomy" id="69670"/>
    <lineage>
        <taxon>Bacteria</taxon>
        <taxon>Pseudomonadati</taxon>
        <taxon>Pseudomonadota</taxon>
        <taxon>Alphaproteobacteria</taxon>
        <taxon>Caulobacterales</taxon>
        <taxon>Caulobacteraceae</taxon>
        <taxon>Brevundimonas</taxon>
    </lineage>
</organism>
<evidence type="ECO:0000313" key="11">
    <source>
        <dbReference type="EMBL" id="MBB5660314.1"/>
    </source>
</evidence>
<evidence type="ECO:0000313" key="12">
    <source>
        <dbReference type="Proteomes" id="UP000548978"/>
    </source>
</evidence>
<dbReference type="Pfam" id="PF13242">
    <property type="entry name" value="Hydrolase_like"/>
    <property type="match status" value="1"/>
</dbReference>
<keyword evidence="2 7" id="KW-0963">Cytoplasm</keyword>
<keyword evidence="12" id="KW-1185">Reference proteome</keyword>
<protein>
    <recommendedName>
        <fullName evidence="6 7">D,D-heptose 1,7-bisphosphate phosphatase</fullName>
        <ecNumber evidence="7">3.1.3.-</ecNumber>
    </recommendedName>
</protein>
<name>A0A7W9A2R8_9CAUL</name>
<dbReference type="EC" id="3.1.3.-" evidence="7"/>
<sequence>MISVPASAGHSAVFLDRDGVLIDDVGYPHREDQLALVPGAAEAVRRLNTLGYLVVIVTNQSGVARGMFSHGQMEAFNDLIVRRLAAKGARIGAVYACPYHAEAVDPAWRHPDHPDRKPNPGMILRAVADHGIDPKRAFMIGDRPSDMEAARRAGIPGFLFDGGNLDDFVRDLLAI</sequence>
<evidence type="ECO:0000256" key="10">
    <source>
        <dbReference type="PIRSR" id="PIRSR004682-4"/>
    </source>
</evidence>
<dbReference type="CDD" id="cd07503">
    <property type="entry name" value="HAD_HisB-N"/>
    <property type="match status" value="1"/>
</dbReference>
<comment type="cofactor">
    <cofactor evidence="10">
        <name>Zn(2+)</name>
        <dbReference type="ChEBI" id="CHEBI:29105"/>
    </cofactor>
</comment>
<evidence type="ECO:0000256" key="1">
    <source>
        <dbReference type="ARBA" id="ARBA00004496"/>
    </source>
</evidence>
<accession>A0A7W9A2R8</accession>
<feature type="binding site" evidence="10">
    <location>
        <position position="18"/>
    </location>
    <ligand>
        <name>Mg(2+)</name>
        <dbReference type="ChEBI" id="CHEBI:18420"/>
    </ligand>
</feature>
<proteinExistence type="inferred from homology"/>
<comment type="similarity">
    <text evidence="7">Belongs to the gmhB family.</text>
</comment>
<dbReference type="InterPro" id="IPR004446">
    <property type="entry name" value="Heptose_bisP_phosphatase"/>
</dbReference>
<dbReference type="PIRSF" id="PIRSF004682">
    <property type="entry name" value="GmhB"/>
    <property type="match status" value="1"/>
</dbReference>
<keyword evidence="10" id="KW-0460">Magnesium</keyword>
<dbReference type="AlphaFoldDB" id="A0A7W9A2R8"/>
<dbReference type="GO" id="GO:0046872">
    <property type="term" value="F:metal ion binding"/>
    <property type="evidence" value="ECO:0007669"/>
    <property type="project" value="UniProtKB-KW"/>
</dbReference>
<dbReference type="PANTHER" id="PTHR42891">
    <property type="entry name" value="D-GLYCERO-BETA-D-MANNO-HEPTOSE-1,7-BISPHOSPHATE 7-PHOSPHATASE"/>
    <property type="match status" value="1"/>
</dbReference>
<feature type="active site" description="Proton donor" evidence="8">
    <location>
        <position position="18"/>
    </location>
</feature>
<keyword evidence="10" id="KW-0862">Zinc</keyword>
<dbReference type="Proteomes" id="UP000548978">
    <property type="component" value="Unassembled WGS sequence"/>
</dbReference>
<dbReference type="GO" id="GO:0005975">
    <property type="term" value="P:carbohydrate metabolic process"/>
    <property type="evidence" value="ECO:0007669"/>
    <property type="project" value="InterPro"/>
</dbReference>
<reference evidence="11 12" key="1">
    <citation type="submission" date="2020-08" db="EMBL/GenBank/DDBJ databases">
        <title>Genomic Encyclopedia of Type Strains, Phase IV (KMG-IV): sequencing the most valuable type-strain genomes for metagenomic binning, comparative biology and taxonomic classification.</title>
        <authorList>
            <person name="Goeker M."/>
        </authorList>
    </citation>
    <scope>NUCLEOTIDE SEQUENCE [LARGE SCALE GENOMIC DNA]</scope>
    <source>
        <strain evidence="11 12">DSM 24448</strain>
    </source>
</reference>
<dbReference type="NCBIfam" id="TIGR01662">
    <property type="entry name" value="HAD-SF-IIIA"/>
    <property type="match status" value="1"/>
</dbReference>
<dbReference type="NCBIfam" id="TIGR01656">
    <property type="entry name" value="Histidinol-ppas"/>
    <property type="match status" value="1"/>
</dbReference>
<feature type="binding site" evidence="10">
    <location>
        <position position="16"/>
    </location>
    <ligand>
        <name>Mg(2+)</name>
        <dbReference type="ChEBI" id="CHEBI:18420"/>
    </ligand>
</feature>
<feature type="binding site" evidence="10">
    <location>
        <position position="97"/>
    </location>
    <ligand>
        <name>Zn(2+)</name>
        <dbReference type="ChEBI" id="CHEBI:29105"/>
    </ligand>
</feature>
<keyword evidence="5 7" id="KW-0119">Carbohydrate metabolism</keyword>
<comment type="cofactor">
    <cofactor evidence="10">
        <name>Mg(2+)</name>
        <dbReference type="ChEBI" id="CHEBI:18420"/>
    </cofactor>
</comment>
<keyword evidence="4 7" id="KW-0378">Hydrolase</keyword>
<evidence type="ECO:0000256" key="3">
    <source>
        <dbReference type="ARBA" id="ARBA00022723"/>
    </source>
</evidence>
<evidence type="ECO:0000256" key="6">
    <source>
        <dbReference type="ARBA" id="ARBA00031828"/>
    </source>
</evidence>
<evidence type="ECO:0000256" key="7">
    <source>
        <dbReference type="PIRNR" id="PIRNR004682"/>
    </source>
</evidence>
<comment type="subcellular location">
    <subcellularLocation>
        <location evidence="1 7">Cytoplasm</location>
    </subcellularLocation>
</comment>
<dbReference type="GO" id="GO:0005737">
    <property type="term" value="C:cytoplasm"/>
    <property type="evidence" value="ECO:0007669"/>
    <property type="project" value="UniProtKB-SubCell"/>
</dbReference>
<comment type="caution">
    <text evidence="11">The sequence shown here is derived from an EMBL/GenBank/DDBJ whole genome shotgun (WGS) entry which is preliminary data.</text>
</comment>
<feature type="site" description="Stabilizes the phosphoryl group" evidence="9">
    <location>
        <position position="58"/>
    </location>
</feature>
<keyword evidence="3 10" id="KW-0479">Metal-binding</keyword>